<dbReference type="EMBL" id="MYFO01000059">
    <property type="protein sequence ID" value="TFE83046.1"/>
    <property type="molecule type" value="Genomic_DNA"/>
</dbReference>
<feature type="DNA-binding region" description="H-T-H motif" evidence="2">
    <location>
        <begin position="34"/>
        <end position="53"/>
    </location>
</feature>
<dbReference type="GO" id="GO:0003677">
    <property type="term" value="F:DNA binding"/>
    <property type="evidence" value="ECO:0007669"/>
    <property type="project" value="UniProtKB-UniRule"/>
</dbReference>
<accession>A0A4Y8PQK1</accession>
<dbReference type="AlphaFoldDB" id="A0A4Y8PQK1"/>
<evidence type="ECO:0000256" key="1">
    <source>
        <dbReference type="ARBA" id="ARBA00023125"/>
    </source>
</evidence>
<dbReference type="Gene3D" id="1.10.10.60">
    <property type="entry name" value="Homeodomain-like"/>
    <property type="match status" value="1"/>
</dbReference>
<evidence type="ECO:0000256" key="2">
    <source>
        <dbReference type="PROSITE-ProRule" id="PRU00335"/>
    </source>
</evidence>
<sequence length="199" mass="22903">MDMNGFEKRAHRIKETIQTTTLELLRTSGPENLRIADIAKAARVSQVTIYNYFGSKEGLLREAFKSYIDDATRNFEAYMNEGHSLKEKIAHILLKKNEMIHEFPPRLIQQLMQADQELARYMEEQYAGKALPLTLRMIEEGKQNGEISAHVSAESVLALMRVYMNQYEQMLNMAQQSADVEAFLEGMVHLFFYGICGKE</sequence>
<organism evidence="4 5">
    <name type="scientific">Paenibacillus athensensis</name>
    <dbReference type="NCBI Taxonomy" id="1967502"/>
    <lineage>
        <taxon>Bacteria</taxon>
        <taxon>Bacillati</taxon>
        <taxon>Bacillota</taxon>
        <taxon>Bacilli</taxon>
        <taxon>Bacillales</taxon>
        <taxon>Paenibacillaceae</taxon>
        <taxon>Paenibacillus</taxon>
    </lineage>
</organism>
<proteinExistence type="predicted"/>
<evidence type="ECO:0000259" key="3">
    <source>
        <dbReference type="PROSITE" id="PS50977"/>
    </source>
</evidence>
<dbReference type="SUPFAM" id="SSF46689">
    <property type="entry name" value="Homeodomain-like"/>
    <property type="match status" value="1"/>
</dbReference>
<dbReference type="PROSITE" id="PS50977">
    <property type="entry name" value="HTH_TETR_2"/>
    <property type="match status" value="1"/>
</dbReference>
<name>A0A4Y8PQK1_9BACL</name>
<dbReference type="PANTHER" id="PTHR30055">
    <property type="entry name" value="HTH-TYPE TRANSCRIPTIONAL REGULATOR RUTR"/>
    <property type="match status" value="1"/>
</dbReference>
<evidence type="ECO:0000313" key="5">
    <source>
        <dbReference type="Proteomes" id="UP000298246"/>
    </source>
</evidence>
<keyword evidence="5" id="KW-1185">Reference proteome</keyword>
<dbReference type="OrthoDB" id="113732at2"/>
<dbReference type="Pfam" id="PF00440">
    <property type="entry name" value="TetR_N"/>
    <property type="match status" value="1"/>
</dbReference>
<dbReference type="SUPFAM" id="SSF48498">
    <property type="entry name" value="Tetracyclin repressor-like, C-terminal domain"/>
    <property type="match status" value="1"/>
</dbReference>
<gene>
    <name evidence="4" type="ORF">B5M42_23870</name>
</gene>
<protein>
    <submittedName>
        <fullName evidence="4">TetR family transcriptional regulator</fullName>
    </submittedName>
</protein>
<keyword evidence="1 2" id="KW-0238">DNA-binding</keyword>
<dbReference type="InterPro" id="IPR009057">
    <property type="entry name" value="Homeodomain-like_sf"/>
</dbReference>
<reference evidence="4 5" key="1">
    <citation type="submission" date="2017-03" db="EMBL/GenBank/DDBJ databases">
        <title>Isolation of Levoglucosan Utilizing Bacteria.</title>
        <authorList>
            <person name="Arya A.S."/>
        </authorList>
    </citation>
    <scope>NUCLEOTIDE SEQUENCE [LARGE SCALE GENOMIC DNA]</scope>
    <source>
        <strain evidence="4 5">MEC069</strain>
    </source>
</reference>
<comment type="caution">
    <text evidence="4">The sequence shown here is derived from an EMBL/GenBank/DDBJ whole genome shotgun (WGS) entry which is preliminary data.</text>
</comment>
<dbReference type="InterPro" id="IPR050109">
    <property type="entry name" value="HTH-type_TetR-like_transc_reg"/>
</dbReference>
<feature type="domain" description="HTH tetR-type" evidence="3">
    <location>
        <begin position="11"/>
        <end position="71"/>
    </location>
</feature>
<dbReference type="Gene3D" id="1.10.357.10">
    <property type="entry name" value="Tetracycline Repressor, domain 2"/>
    <property type="match status" value="1"/>
</dbReference>
<dbReference type="InterPro" id="IPR036271">
    <property type="entry name" value="Tet_transcr_reg_TetR-rel_C_sf"/>
</dbReference>
<dbReference type="InterPro" id="IPR001647">
    <property type="entry name" value="HTH_TetR"/>
</dbReference>
<dbReference type="GO" id="GO:0006355">
    <property type="term" value="P:regulation of DNA-templated transcription"/>
    <property type="evidence" value="ECO:0007669"/>
    <property type="project" value="UniProtKB-ARBA"/>
</dbReference>
<dbReference type="PANTHER" id="PTHR30055:SF222">
    <property type="entry name" value="REGULATORY PROTEIN"/>
    <property type="match status" value="1"/>
</dbReference>
<dbReference type="Proteomes" id="UP000298246">
    <property type="component" value="Unassembled WGS sequence"/>
</dbReference>
<evidence type="ECO:0000313" key="4">
    <source>
        <dbReference type="EMBL" id="TFE83046.1"/>
    </source>
</evidence>